<dbReference type="RefSeq" id="WP_014995708.1">
    <property type="nucleotide sequence ID" value="NC_018691.1"/>
</dbReference>
<evidence type="ECO:0000313" key="6">
    <source>
        <dbReference type="EMBL" id="AFT71646.1"/>
    </source>
</evidence>
<dbReference type="Gene3D" id="1.20.120.910">
    <property type="entry name" value="DksA, coiled-coil domain"/>
    <property type="match status" value="1"/>
</dbReference>
<dbReference type="KEGG" id="adi:B5T_03379"/>
<dbReference type="PANTHER" id="PTHR33823:SF4">
    <property type="entry name" value="GENERAL STRESS PROTEIN 16O"/>
    <property type="match status" value="1"/>
</dbReference>
<dbReference type="InterPro" id="IPR000962">
    <property type="entry name" value="Znf_DskA_TraR"/>
</dbReference>
<keyword evidence="3" id="KW-0862">Zinc</keyword>
<dbReference type="InterPro" id="IPR020458">
    <property type="entry name" value="Znf_DskA_TraR_CS"/>
</dbReference>
<accession>K0CJA9</accession>
<dbReference type="HOGENOM" id="CLU_043144_3_3_6"/>
<feature type="domain" description="Zinc finger DksA/TraR C4-type" evidence="5">
    <location>
        <begin position="81"/>
        <end position="114"/>
    </location>
</feature>
<sequence length="115" mass="13223">MNEDDRKEMKDRLTALRHELEDTLAHSEDASKPVALDQPSIGRLSRMDALQGQAMAQETRRRQQHQLLRIERALRDLDNDDYGYCDDCGGDIDPRRLRVDPTARLCLTCAQSREA</sequence>
<dbReference type="PATRIC" id="fig|930169.3.peg.3339"/>
<protein>
    <submittedName>
        <fullName evidence="6">TraR/DksA family transcriptional regulator</fullName>
    </submittedName>
</protein>
<keyword evidence="1" id="KW-0479">Metal-binding</keyword>
<gene>
    <name evidence="6" type="ordered locus">B5T_03379</name>
</gene>
<evidence type="ECO:0000259" key="5">
    <source>
        <dbReference type="Pfam" id="PF01258"/>
    </source>
</evidence>
<dbReference type="OrthoDB" id="6064855at2"/>
<keyword evidence="7" id="KW-1185">Reference proteome</keyword>
<dbReference type="SUPFAM" id="SSF57716">
    <property type="entry name" value="Glucocorticoid receptor-like (DNA-binding domain)"/>
    <property type="match status" value="1"/>
</dbReference>
<dbReference type="PROSITE" id="PS51128">
    <property type="entry name" value="ZF_DKSA_2"/>
    <property type="match status" value="1"/>
</dbReference>
<reference evidence="6 7" key="1">
    <citation type="journal article" date="2012" name="J. Bacteriol.">
        <title>Complete genome sequence of Alcanivorax dieselolei type strain B5.</title>
        <authorList>
            <person name="Lai Q."/>
            <person name="Li W."/>
            <person name="Shao Z."/>
        </authorList>
    </citation>
    <scope>NUCLEOTIDE SEQUENCE [LARGE SCALE GENOMIC DNA]</scope>
    <source>
        <strain evidence="7">DSM 16502 / CGMCC 1.3690 / B-5</strain>
    </source>
</reference>
<keyword evidence="2" id="KW-0863">Zinc-finger</keyword>
<proteinExistence type="predicted"/>
<dbReference type="Pfam" id="PF01258">
    <property type="entry name" value="zf-dskA_traR"/>
    <property type="match status" value="1"/>
</dbReference>
<feature type="zinc finger region" description="dksA C4-type" evidence="4">
    <location>
        <begin position="85"/>
        <end position="109"/>
    </location>
</feature>
<evidence type="ECO:0000256" key="2">
    <source>
        <dbReference type="ARBA" id="ARBA00022771"/>
    </source>
</evidence>
<dbReference type="eggNOG" id="COG1734">
    <property type="taxonomic scope" value="Bacteria"/>
</dbReference>
<dbReference type="PANTHER" id="PTHR33823">
    <property type="entry name" value="RNA POLYMERASE-BINDING TRANSCRIPTION FACTOR DKSA-RELATED"/>
    <property type="match status" value="1"/>
</dbReference>
<dbReference type="STRING" id="930169.B5T_03379"/>
<dbReference type="PROSITE" id="PS01102">
    <property type="entry name" value="ZF_DKSA_1"/>
    <property type="match status" value="1"/>
</dbReference>
<name>K0CJA9_ALCDB</name>
<evidence type="ECO:0000256" key="4">
    <source>
        <dbReference type="PROSITE-ProRule" id="PRU00510"/>
    </source>
</evidence>
<evidence type="ECO:0000256" key="3">
    <source>
        <dbReference type="ARBA" id="ARBA00022833"/>
    </source>
</evidence>
<dbReference type="AlphaFoldDB" id="K0CJA9"/>
<dbReference type="Proteomes" id="UP000006286">
    <property type="component" value="Chromosome"/>
</dbReference>
<organism evidence="6 7">
    <name type="scientific">Alcanivorax dieselolei (strain DSM 16502 / CGMCC 1.3690 / MCCC 1A00001 / B-5)</name>
    <name type="common">Alloalcanivorax dieselolei</name>
    <dbReference type="NCBI Taxonomy" id="930169"/>
    <lineage>
        <taxon>Bacteria</taxon>
        <taxon>Pseudomonadati</taxon>
        <taxon>Pseudomonadota</taxon>
        <taxon>Gammaproteobacteria</taxon>
        <taxon>Oceanospirillales</taxon>
        <taxon>Alcanivoracaceae</taxon>
        <taxon>Alloalcanivorax</taxon>
    </lineage>
</organism>
<evidence type="ECO:0000256" key="1">
    <source>
        <dbReference type="ARBA" id="ARBA00022723"/>
    </source>
</evidence>
<evidence type="ECO:0000313" key="7">
    <source>
        <dbReference type="Proteomes" id="UP000006286"/>
    </source>
</evidence>
<dbReference type="EMBL" id="CP003466">
    <property type="protein sequence ID" value="AFT71646.1"/>
    <property type="molecule type" value="Genomic_DNA"/>
</dbReference>
<dbReference type="GO" id="GO:0008270">
    <property type="term" value="F:zinc ion binding"/>
    <property type="evidence" value="ECO:0007669"/>
    <property type="project" value="UniProtKB-KW"/>
</dbReference>